<evidence type="ECO:0000256" key="4">
    <source>
        <dbReference type="SAM" id="Phobius"/>
    </source>
</evidence>
<evidence type="ECO:0000259" key="5">
    <source>
        <dbReference type="PROSITE" id="PS51371"/>
    </source>
</evidence>
<evidence type="ECO:0000313" key="7">
    <source>
        <dbReference type="EMBL" id="KAF7729213.1"/>
    </source>
</evidence>
<dbReference type="PANTHER" id="PTHR48108">
    <property type="entry name" value="CBS DOMAIN-CONTAINING PROTEIN CBSX2, CHLOROPLASTIC"/>
    <property type="match status" value="1"/>
</dbReference>
<dbReference type="PROSITE" id="PS51371">
    <property type="entry name" value="CBS"/>
    <property type="match status" value="3"/>
</dbReference>
<evidence type="ECO:0000313" key="8">
    <source>
        <dbReference type="Proteomes" id="UP000605846"/>
    </source>
</evidence>
<dbReference type="AlphaFoldDB" id="A0A8H7ER79"/>
<dbReference type="CDD" id="cd17782">
    <property type="entry name" value="CBS_pair_MUG70_2"/>
    <property type="match status" value="1"/>
</dbReference>
<dbReference type="Gene3D" id="3.10.580.10">
    <property type="entry name" value="CBS-domain"/>
    <property type="match status" value="2"/>
</dbReference>
<keyword evidence="4" id="KW-0812">Transmembrane</keyword>
<feature type="domain" description="PB1" evidence="6">
    <location>
        <begin position="429"/>
        <end position="523"/>
    </location>
</feature>
<dbReference type="Pfam" id="PF00564">
    <property type="entry name" value="PB1"/>
    <property type="match status" value="1"/>
</dbReference>
<keyword evidence="4" id="KW-0472">Membrane</keyword>
<evidence type="ECO:0008006" key="9">
    <source>
        <dbReference type="Google" id="ProtNLM"/>
    </source>
</evidence>
<keyword evidence="4" id="KW-1133">Transmembrane helix</keyword>
<name>A0A8H7ER79_9FUNG</name>
<feature type="region of interest" description="Disordered" evidence="3">
    <location>
        <begin position="358"/>
        <end position="430"/>
    </location>
</feature>
<reference evidence="7" key="1">
    <citation type="submission" date="2020-01" db="EMBL/GenBank/DDBJ databases">
        <title>Genome Sequencing of Three Apophysomyces-Like Fungal Strains Confirms a Novel Fungal Genus in the Mucoromycota with divergent Burkholderia-like Endosymbiotic Bacteria.</title>
        <authorList>
            <person name="Stajich J.E."/>
            <person name="Macias A.M."/>
            <person name="Carter-House D."/>
            <person name="Lovett B."/>
            <person name="Kasson L.R."/>
            <person name="Berry K."/>
            <person name="Grigoriev I."/>
            <person name="Chang Y."/>
            <person name="Spatafora J."/>
            <person name="Kasson M.T."/>
        </authorList>
    </citation>
    <scope>NUCLEOTIDE SEQUENCE</scope>
    <source>
        <strain evidence="7">NRRL A-21654</strain>
    </source>
</reference>
<dbReference type="SUPFAM" id="SSF54277">
    <property type="entry name" value="CAD &amp; PB1 domains"/>
    <property type="match status" value="1"/>
</dbReference>
<feature type="region of interest" description="Disordered" evidence="3">
    <location>
        <begin position="528"/>
        <end position="591"/>
    </location>
</feature>
<protein>
    <recommendedName>
        <fullName evidence="9">CBS-domain-containing protein</fullName>
    </recommendedName>
</protein>
<dbReference type="Proteomes" id="UP000605846">
    <property type="component" value="Unassembled WGS sequence"/>
</dbReference>
<feature type="region of interest" description="Disordered" evidence="3">
    <location>
        <begin position="1"/>
        <end position="38"/>
    </location>
</feature>
<dbReference type="Gene3D" id="3.10.20.90">
    <property type="entry name" value="Phosphatidylinositol 3-kinase Catalytic Subunit, Chain A, domain 1"/>
    <property type="match status" value="1"/>
</dbReference>
<keyword evidence="2" id="KW-0129">CBS domain</keyword>
<dbReference type="InterPro" id="IPR051462">
    <property type="entry name" value="CBS_domain-containing"/>
</dbReference>
<keyword evidence="8" id="KW-1185">Reference proteome</keyword>
<feature type="transmembrane region" description="Helical" evidence="4">
    <location>
        <begin position="597"/>
        <end position="616"/>
    </location>
</feature>
<dbReference type="InterPro" id="IPR000644">
    <property type="entry name" value="CBS_dom"/>
</dbReference>
<keyword evidence="1" id="KW-0677">Repeat</keyword>
<feature type="domain" description="CBS" evidence="5">
    <location>
        <begin position="215"/>
        <end position="272"/>
    </location>
</feature>
<evidence type="ECO:0000256" key="2">
    <source>
        <dbReference type="PROSITE-ProRule" id="PRU00703"/>
    </source>
</evidence>
<organism evidence="7 8">
    <name type="scientific">Apophysomyces ossiformis</name>
    <dbReference type="NCBI Taxonomy" id="679940"/>
    <lineage>
        <taxon>Eukaryota</taxon>
        <taxon>Fungi</taxon>
        <taxon>Fungi incertae sedis</taxon>
        <taxon>Mucoromycota</taxon>
        <taxon>Mucoromycotina</taxon>
        <taxon>Mucoromycetes</taxon>
        <taxon>Mucorales</taxon>
        <taxon>Mucorineae</taxon>
        <taxon>Mucoraceae</taxon>
        <taxon>Apophysomyces</taxon>
    </lineage>
</organism>
<dbReference type="SUPFAM" id="SSF54631">
    <property type="entry name" value="CBS-domain pair"/>
    <property type="match status" value="2"/>
</dbReference>
<feature type="compositionally biased region" description="Polar residues" evidence="3">
    <location>
        <begin position="7"/>
        <end position="29"/>
    </location>
</feature>
<gene>
    <name evidence="7" type="ORF">EC973_004742</name>
</gene>
<dbReference type="InterPro" id="IPR053793">
    <property type="entry name" value="PB1-like"/>
</dbReference>
<evidence type="ECO:0000256" key="3">
    <source>
        <dbReference type="SAM" id="MobiDB-lite"/>
    </source>
</evidence>
<dbReference type="InterPro" id="IPR000270">
    <property type="entry name" value="PB1_dom"/>
</dbReference>
<proteinExistence type="predicted"/>
<dbReference type="PANTHER" id="PTHR48108:SF26">
    <property type="entry name" value="CBS DOMAIN-CONTAINING PROTEIN DDB_G0289609"/>
    <property type="match status" value="1"/>
</dbReference>
<dbReference type="Pfam" id="PF00571">
    <property type="entry name" value="CBS"/>
    <property type="match status" value="4"/>
</dbReference>
<dbReference type="InterPro" id="IPR046342">
    <property type="entry name" value="CBS_dom_sf"/>
</dbReference>
<dbReference type="PROSITE" id="PS51745">
    <property type="entry name" value="PB1"/>
    <property type="match status" value="1"/>
</dbReference>
<feature type="domain" description="CBS" evidence="5">
    <location>
        <begin position="280"/>
        <end position="336"/>
    </location>
</feature>
<dbReference type="EMBL" id="JABAYA010000027">
    <property type="protein sequence ID" value="KAF7729213.1"/>
    <property type="molecule type" value="Genomic_DNA"/>
</dbReference>
<dbReference type="OrthoDB" id="418595at2759"/>
<dbReference type="SMART" id="SM00116">
    <property type="entry name" value="CBS"/>
    <property type="match status" value="3"/>
</dbReference>
<evidence type="ECO:0000259" key="6">
    <source>
        <dbReference type="PROSITE" id="PS51745"/>
    </source>
</evidence>
<evidence type="ECO:0000256" key="1">
    <source>
        <dbReference type="ARBA" id="ARBA00022737"/>
    </source>
</evidence>
<feature type="domain" description="CBS" evidence="5">
    <location>
        <begin position="112"/>
        <end position="168"/>
    </location>
</feature>
<sequence>MSKRSNSRIPSVASTRIESTESASLGSRQRQSKKDEAIRKKLEQELSRKRTGQTRMRQTRKIAGTVSALRPAQALTVKENMLVIEAAQLMAAKRSDCVLVVDDEDHLSAQIMTKGPMCVTFDTSATDALNLMVSRGFRHLPVCNEEGDIFGLLDITKCLYEALDKMERAFGSSRKLYDALEGVEKEWSGSPVQLVQYMEVLRDRMSCPDLNSVLDGTPPADVSVKTNVRDVAKMMKEYHTTAVLVSDREGLAGIFTTKDVVLRVIAAGLNPENCSVVRVMTPHPDTASPQVTIMDALRRMHDGHYLNLPVLEDGQVVGMVDVLKLTYATLEQINSIQGGDGEGPMWSRFWDSFGATEHNETDSQMSDPMSAHASRAPIHGISPEPSTSFSQLHPVSEISPNESASMVANNEDTRSTLSSHNPRQQKADDGTFMFKFTSAGGKTHRFAAPSGSYAQLLDMVRQKVIGEHLKCQPDDGSSEWLTVSYLDDENDEVLMTSDADVQDAVQLARKLGQDRVKLFVHDASAPSQLTSTTPLPVSPPITAPASPPIICTPAPIPKLEDSSSEDESAERSRRRSKRISRKMDNHSNEASGFPQELILPASIAFLGIVILGVFTVSRLSPRSR</sequence>
<accession>A0A8H7ER79</accession>
<feature type="compositionally biased region" description="Polar residues" evidence="3">
    <location>
        <begin position="384"/>
        <end position="424"/>
    </location>
</feature>
<comment type="caution">
    <text evidence="7">The sequence shown here is derived from an EMBL/GenBank/DDBJ whole genome shotgun (WGS) entry which is preliminary data.</text>
</comment>
<feature type="compositionally biased region" description="Pro residues" evidence="3">
    <location>
        <begin position="536"/>
        <end position="547"/>
    </location>
</feature>
<dbReference type="SMART" id="SM00666">
    <property type="entry name" value="PB1"/>
    <property type="match status" value="1"/>
</dbReference>